<accession>A0A9D2B380</accession>
<evidence type="ECO:0000313" key="2">
    <source>
        <dbReference type="Proteomes" id="UP000886817"/>
    </source>
</evidence>
<dbReference type="EMBL" id="DXEX01000081">
    <property type="protein sequence ID" value="HIX58764.1"/>
    <property type="molecule type" value="Genomic_DNA"/>
</dbReference>
<reference evidence="1" key="1">
    <citation type="journal article" date="2021" name="PeerJ">
        <title>Extensive microbial diversity within the chicken gut microbiome revealed by metagenomics and culture.</title>
        <authorList>
            <person name="Gilroy R."/>
            <person name="Ravi A."/>
            <person name="Getino M."/>
            <person name="Pursley I."/>
            <person name="Horton D.L."/>
            <person name="Alikhan N.F."/>
            <person name="Baker D."/>
            <person name="Gharbi K."/>
            <person name="Hall N."/>
            <person name="Watson M."/>
            <person name="Adriaenssens E.M."/>
            <person name="Foster-Nyarko E."/>
            <person name="Jarju S."/>
            <person name="Secka A."/>
            <person name="Antonio M."/>
            <person name="Oren A."/>
            <person name="Chaudhuri R.R."/>
            <person name="La Ragione R."/>
            <person name="Hildebrand F."/>
            <person name="Pallen M.J."/>
        </authorList>
    </citation>
    <scope>NUCLEOTIDE SEQUENCE</scope>
    <source>
        <strain evidence="1">ChiSjej1B19-8411</strain>
    </source>
</reference>
<evidence type="ECO:0000313" key="1">
    <source>
        <dbReference type="EMBL" id="HIX58764.1"/>
    </source>
</evidence>
<comment type="caution">
    <text evidence="1">The sequence shown here is derived from an EMBL/GenBank/DDBJ whole genome shotgun (WGS) entry which is preliminary data.</text>
</comment>
<name>A0A9D2B380_9FIRM</name>
<protein>
    <submittedName>
        <fullName evidence="1">Uncharacterized protein</fullName>
    </submittedName>
</protein>
<reference evidence="1" key="2">
    <citation type="submission" date="2021-04" db="EMBL/GenBank/DDBJ databases">
        <authorList>
            <person name="Gilroy R."/>
        </authorList>
    </citation>
    <scope>NUCLEOTIDE SEQUENCE</scope>
    <source>
        <strain evidence="1">ChiSjej1B19-8411</strain>
    </source>
</reference>
<gene>
    <name evidence="1" type="ORF">IAA45_03500</name>
</gene>
<organism evidence="1 2">
    <name type="scientific">Candidatus Blautia gallistercoris</name>
    <dbReference type="NCBI Taxonomy" id="2838490"/>
    <lineage>
        <taxon>Bacteria</taxon>
        <taxon>Bacillati</taxon>
        <taxon>Bacillota</taxon>
        <taxon>Clostridia</taxon>
        <taxon>Lachnospirales</taxon>
        <taxon>Lachnospiraceae</taxon>
        <taxon>Blautia</taxon>
    </lineage>
</organism>
<dbReference type="Proteomes" id="UP000886817">
    <property type="component" value="Unassembled WGS sequence"/>
</dbReference>
<proteinExistence type="predicted"/>
<sequence>MSWKTNCYNALNSAKLFQDSGHRSRFKELIDCYGNYPFFSRGLCKCMYLSAWDEEHFCILLGMLTTMSLDQETSTAEMRIQGDVLASRQNDEEYYIYQLSISFLDNQPFHLDNNANIGPETMYIIQCALQAAEIIDTVSDQTESVPVSSANL</sequence>
<dbReference type="AlphaFoldDB" id="A0A9D2B380"/>